<feature type="binding site" evidence="7">
    <location>
        <position position="176"/>
    </location>
    <ligand>
        <name>Zn(2+)</name>
        <dbReference type="ChEBI" id="CHEBI:29105"/>
    </ligand>
</feature>
<evidence type="ECO:0000256" key="2">
    <source>
        <dbReference type="ARBA" id="ARBA00022679"/>
    </source>
</evidence>
<dbReference type="PANTHER" id="PTHR11085:SF12">
    <property type="entry name" value="NAD-DEPENDENT PROTEIN DEACYLASE SIRTUIN-6"/>
    <property type="match status" value="1"/>
</dbReference>
<dbReference type="PROSITE" id="PS50305">
    <property type="entry name" value="SIRTUIN"/>
    <property type="match status" value="1"/>
</dbReference>
<dbReference type="InterPro" id="IPR050134">
    <property type="entry name" value="NAD-dep_sirtuin_deacylases"/>
</dbReference>
<evidence type="ECO:0000256" key="6">
    <source>
        <dbReference type="ARBA" id="ARBA00038170"/>
    </source>
</evidence>
<feature type="binding site" evidence="7">
    <location>
        <position position="141"/>
    </location>
    <ligand>
        <name>Zn(2+)</name>
        <dbReference type="ChEBI" id="CHEBI:29105"/>
    </ligand>
</feature>
<feature type="domain" description="Deacetylase sirtuin-type" evidence="9">
    <location>
        <begin position="27"/>
        <end position="271"/>
    </location>
</feature>
<evidence type="ECO:0000256" key="3">
    <source>
        <dbReference type="ARBA" id="ARBA00022723"/>
    </source>
</evidence>
<keyword evidence="2" id="KW-0808">Transferase</keyword>
<dbReference type="KEGG" id="clec:106663838"/>
<dbReference type="CDD" id="cd01410">
    <property type="entry name" value="SIRT7"/>
    <property type="match status" value="1"/>
</dbReference>
<dbReference type="EnsemblMetazoa" id="XM_014388936.2">
    <property type="protein sequence ID" value="XP_014244422.1"/>
    <property type="gene ID" value="LOC106663838"/>
</dbReference>
<protein>
    <recommendedName>
        <fullName evidence="1">protein acetyllysine N-acetyltransferase</fullName>
        <ecNumber evidence="1">2.3.1.286</ecNumber>
    </recommendedName>
</protein>
<dbReference type="GeneID" id="106663838"/>
<dbReference type="InterPro" id="IPR003000">
    <property type="entry name" value="Sirtuin"/>
</dbReference>
<sequence>MSCSYAEGLSPYENKGKLGLKEIFDTEDVVAEKVKELASWIENAKHVVVHTGAGISTSAGIPDFRGPNGVWTLEEKGEKPTLNISFDDAVPTKTHMALLKLFQEGKIHYIISQNIDGLHLKSGLSRKYLAELHGNMFVEECGTCKRQFVLKSATTSVGKKNLNRPCLSTKVNGRRCRGKTYDTILDWEHNLPEKDLEMADYHSCVADLSICLGTTLQIVPSGNLPLSCKKQNGKLVICNLQPTKHDKKADMIIHTYVDQIMEKLLDHFGLEIPEYKLSQDPTKSEDVIEWTVPTDELAKMKKIYKEKFPSIKRKNENGESSKKRRRSINAKKEEVDHIETESKYDKNLHGLEEEQDCKIKTEPKIESEVKEENEESLTDEKIVQNSRQDVELGIKLENDCEPKVQNVSDIFTRPSVSVN</sequence>
<dbReference type="GO" id="GO:0046872">
    <property type="term" value="F:metal ion binding"/>
    <property type="evidence" value="ECO:0007669"/>
    <property type="project" value="UniProtKB-KW"/>
</dbReference>
<dbReference type="GO" id="GO:0000122">
    <property type="term" value="P:negative regulation of transcription by RNA polymerase II"/>
    <property type="evidence" value="ECO:0007669"/>
    <property type="project" value="TreeGrafter"/>
</dbReference>
<dbReference type="SUPFAM" id="SSF52467">
    <property type="entry name" value="DHS-like NAD/FAD-binding domain"/>
    <property type="match status" value="1"/>
</dbReference>
<dbReference type="InterPro" id="IPR026590">
    <property type="entry name" value="Ssirtuin_cat_dom"/>
</dbReference>
<feature type="binding site" evidence="7">
    <location>
        <position position="166"/>
    </location>
    <ligand>
        <name>Zn(2+)</name>
        <dbReference type="ChEBI" id="CHEBI:29105"/>
    </ligand>
</feature>
<keyword evidence="4 7" id="KW-0862">Zinc</keyword>
<feature type="region of interest" description="Disordered" evidence="8">
    <location>
        <begin position="314"/>
        <end position="341"/>
    </location>
</feature>
<evidence type="ECO:0000256" key="1">
    <source>
        <dbReference type="ARBA" id="ARBA00012928"/>
    </source>
</evidence>
<evidence type="ECO:0000259" key="9">
    <source>
        <dbReference type="PROSITE" id="PS50305"/>
    </source>
</evidence>
<feature type="compositionally biased region" description="Basic and acidic residues" evidence="8">
    <location>
        <begin position="330"/>
        <end position="341"/>
    </location>
</feature>
<reference evidence="10" key="1">
    <citation type="submission" date="2022-01" db="UniProtKB">
        <authorList>
            <consortium name="EnsemblMetazoa"/>
        </authorList>
    </citation>
    <scope>IDENTIFICATION</scope>
</reference>
<dbReference type="GO" id="GO:0046969">
    <property type="term" value="F:histone H3K9 deacetylase activity, NAD-dependent"/>
    <property type="evidence" value="ECO:0007669"/>
    <property type="project" value="TreeGrafter"/>
</dbReference>
<dbReference type="GO" id="GO:0003714">
    <property type="term" value="F:transcription corepressor activity"/>
    <property type="evidence" value="ECO:0007669"/>
    <property type="project" value="TreeGrafter"/>
</dbReference>
<dbReference type="InterPro" id="IPR029035">
    <property type="entry name" value="DHS-like_NAD/FAD-binding_dom"/>
</dbReference>
<dbReference type="Gene3D" id="2.20.28.200">
    <property type="match status" value="1"/>
</dbReference>
<dbReference type="EC" id="2.3.1.286" evidence="1"/>
<keyword evidence="3 7" id="KW-0479">Metal-binding</keyword>
<feature type="compositionally biased region" description="Basic and acidic residues" evidence="8">
    <location>
        <begin position="354"/>
        <end position="370"/>
    </location>
</feature>
<dbReference type="OrthoDB" id="2919105at2759"/>
<accession>A0A8I6RIE1</accession>
<feature type="binding site" evidence="7">
    <location>
        <position position="144"/>
    </location>
    <ligand>
        <name>Zn(2+)</name>
        <dbReference type="ChEBI" id="CHEBI:29105"/>
    </ligand>
</feature>
<keyword evidence="11" id="KW-1185">Reference proteome</keyword>
<organism evidence="10 11">
    <name type="scientific">Cimex lectularius</name>
    <name type="common">Bed bug</name>
    <name type="synonym">Acanthia lectularia</name>
    <dbReference type="NCBI Taxonomy" id="79782"/>
    <lineage>
        <taxon>Eukaryota</taxon>
        <taxon>Metazoa</taxon>
        <taxon>Ecdysozoa</taxon>
        <taxon>Arthropoda</taxon>
        <taxon>Hexapoda</taxon>
        <taxon>Insecta</taxon>
        <taxon>Pterygota</taxon>
        <taxon>Neoptera</taxon>
        <taxon>Paraneoptera</taxon>
        <taxon>Hemiptera</taxon>
        <taxon>Heteroptera</taxon>
        <taxon>Panheteroptera</taxon>
        <taxon>Cimicomorpha</taxon>
        <taxon>Cimicidae</taxon>
        <taxon>Cimex</taxon>
    </lineage>
</organism>
<dbReference type="GO" id="GO:0070403">
    <property type="term" value="F:NAD+ binding"/>
    <property type="evidence" value="ECO:0007669"/>
    <property type="project" value="InterPro"/>
</dbReference>
<feature type="region of interest" description="Disordered" evidence="8">
    <location>
        <begin position="354"/>
        <end position="380"/>
    </location>
</feature>
<proteinExistence type="inferred from homology"/>
<comment type="similarity">
    <text evidence="6">Belongs to the sirtuin family. Class IV subfamily.</text>
</comment>
<dbReference type="Gene3D" id="3.40.50.1220">
    <property type="entry name" value="TPP-binding domain"/>
    <property type="match status" value="1"/>
</dbReference>
<dbReference type="CTD" id="51548"/>
<dbReference type="FunFam" id="3.40.50.1220:FF:000038">
    <property type="entry name" value="NAD-dependent protein deacetylase sirtuin-6 isoform X2"/>
    <property type="match status" value="1"/>
</dbReference>
<keyword evidence="5" id="KW-0520">NAD</keyword>
<dbReference type="GO" id="GO:0005634">
    <property type="term" value="C:nucleus"/>
    <property type="evidence" value="ECO:0007669"/>
    <property type="project" value="TreeGrafter"/>
</dbReference>
<dbReference type="PANTHER" id="PTHR11085">
    <property type="entry name" value="NAD-DEPENDENT PROTEIN DEACYLASE SIRTUIN-5, MITOCHONDRIAL-RELATED"/>
    <property type="match status" value="1"/>
</dbReference>
<dbReference type="AlphaFoldDB" id="A0A8I6RIE1"/>
<evidence type="ECO:0000313" key="11">
    <source>
        <dbReference type="Proteomes" id="UP000494040"/>
    </source>
</evidence>
<name>A0A8I6RIE1_CIMLE</name>
<dbReference type="OMA" id="EHCKKAD"/>
<dbReference type="Pfam" id="PF02146">
    <property type="entry name" value="SIR2"/>
    <property type="match status" value="1"/>
</dbReference>
<evidence type="ECO:0000256" key="4">
    <source>
        <dbReference type="ARBA" id="ARBA00022833"/>
    </source>
</evidence>
<feature type="active site" description="Proton acceptor" evidence="7">
    <location>
        <position position="133"/>
    </location>
</feature>
<evidence type="ECO:0000256" key="8">
    <source>
        <dbReference type="SAM" id="MobiDB-lite"/>
    </source>
</evidence>
<dbReference type="Proteomes" id="UP000494040">
    <property type="component" value="Unassembled WGS sequence"/>
</dbReference>
<evidence type="ECO:0000256" key="5">
    <source>
        <dbReference type="ARBA" id="ARBA00023027"/>
    </source>
</evidence>
<evidence type="ECO:0000256" key="7">
    <source>
        <dbReference type="PROSITE-ProRule" id="PRU00236"/>
    </source>
</evidence>
<dbReference type="RefSeq" id="XP_014244422.1">
    <property type="nucleotide sequence ID" value="XM_014388936.2"/>
</dbReference>
<evidence type="ECO:0000313" key="10">
    <source>
        <dbReference type="EnsemblMetazoa" id="XP_014244422.1"/>
    </source>
</evidence>